<comment type="similarity">
    <text evidence="3">Belongs to the cytochrome P450 family.</text>
</comment>
<evidence type="ECO:0000256" key="5">
    <source>
        <dbReference type="ARBA" id="ARBA00022692"/>
    </source>
</evidence>
<keyword evidence="8" id="KW-0560">Oxidoreductase</keyword>
<keyword evidence="13" id="KW-1185">Reference proteome</keyword>
<evidence type="ECO:0000256" key="10">
    <source>
        <dbReference type="ARBA" id="ARBA00023033"/>
    </source>
</evidence>
<keyword evidence="7" id="KW-1133">Transmembrane helix</keyword>
<dbReference type="PANTHER" id="PTHR46300:SF7">
    <property type="entry name" value="P450, PUTATIVE (EUROFUNG)-RELATED"/>
    <property type="match status" value="1"/>
</dbReference>
<keyword evidence="5" id="KW-0812">Transmembrane</keyword>
<evidence type="ECO:0000256" key="4">
    <source>
        <dbReference type="ARBA" id="ARBA00022617"/>
    </source>
</evidence>
<name>A0A4R0R320_9APHY</name>
<keyword evidence="4" id="KW-0349">Heme</keyword>
<keyword evidence="10" id="KW-0503">Monooxygenase</keyword>
<organism evidence="12 13">
    <name type="scientific">Steccherinum ochraceum</name>
    <dbReference type="NCBI Taxonomy" id="92696"/>
    <lineage>
        <taxon>Eukaryota</taxon>
        <taxon>Fungi</taxon>
        <taxon>Dikarya</taxon>
        <taxon>Basidiomycota</taxon>
        <taxon>Agaricomycotina</taxon>
        <taxon>Agaricomycetes</taxon>
        <taxon>Polyporales</taxon>
        <taxon>Steccherinaceae</taxon>
        <taxon>Steccherinum</taxon>
    </lineage>
</organism>
<dbReference type="Pfam" id="PF00067">
    <property type="entry name" value="p450"/>
    <property type="match status" value="1"/>
</dbReference>
<evidence type="ECO:0000256" key="3">
    <source>
        <dbReference type="ARBA" id="ARBA00010617"/>
    </source>
</evidence>
<dbReference type="GO" id="GO:0020037">
    <property type="term" value="F:heme binding"/>
    <property type="evidence" value="ECO:0007669"/>
    <property type="project" value="InterPro"/>
</dbReference>
<dbReference type="EMBL" id="RWJN01000455">
    <property type="protein sequence ID" value="TCD61530.1"/>
    <property type="molecule type" value="Genomic_DNA"/>
</dbReference>
<keyword evidence="11" id="KW-0472">Membrane</keyword>
<sequence length="304" mass="34479">MAVILAAVVALAALSAIVWLRRARKLRLPPGPKPLPIVGNVLDMPSSKPWEKYSEWSKEYATDVLYLRLPMQDVMILSSFKAVTDLFVKRSQIYSDRPRSAVMQLMQCEDLFAMASYTASWRDQRKALHPFLSQSTVSQFRQTQLHQARCFLTWVNDSPKDVRKHIRRWITSNVVEVIYGKTVSGMEDPYIIMAEKAVEGISKAHIPGIYWIDYFPLLKYIPSWAPGATSRRFAEHYAPYIRKLRDVPYDEVKTGIEAGTARSSIATHIAEDIQARYGGTEEQAIQDELAKMATCTLYGGKSIG</sequence>
<dbReference type="InterPro" id="IPR036396">
    <property type="entry name" value="Cyt_P450_sf"/>
</dbReference>
<reference evidence="12 13" key="1">
    <citation type="submission" date="2018-11" db="EMBL/GenBank/DDBJ databases">
        <title>Genome assembly of Steccherinum ochraceum LE-BIN_3174, the white-rot fungus of the Steccherinaceae family (The Residual Polyporoid clade, Polyporales, Basidiomycota).</title>
        <authorList>
            <person name="Fedorova T.V."/>
            <person name="Glazunova O.A."/>
            <person name="Landesman E.O."/>
            <person name="Moiseenko K.V."/>
            <person name="Psurtseva N.V."/>
            <person name="Savinova O.S."/>
            <person name="Shakhova N.V."/>
            <person name="Tyazhelova T.V."/>
            <person name="Vasina D.V."/>
        </authorList>
    </citation>
    <scope>NUCLEOTIDE SEQUENCE [LARGE SCALE GENOMIC DNA]</scope>
    <source>
        <strain evidence="12 13">LE-BIN_3174</strain>
    </source>
</reference>
<dbReference type="Gene3D" id="1.10.630.10">
    <property type="entry name" value="Cytochrome P450"/>
    <property type="match status" value="1"/>
</dbReference>
<dbReference type="STRING" id="92696.A0A4R0R320"/>
<accession>A0A4R0R320</accession>
<evidence type="ECO:0000313" key="12">
    <source>
        <dbReference type="EMBL" id="TCD61530.1"/>
    </source>
</evidence>
<evidence type="ECO:0000256" key="1">
    <source>
        <dbReference type="ARBA" id="ARBA00001971"/>
    </source>
</evidence>
<protein>
    <recommendedName>
        <fullName evidence="14">Cytochrome P450-dit2</fullName>
    </recommendedName>
</protein>
<comment type="subcellular location">
    <subcellularLocation>
        <location evidence="2">Membrane</location>
        <topology evidence="2">Single-pass membrane protein</topology>
    </subcellularLocation>
</comment>
<comment type="cofactor">
    <cofactor evidence="1">
        <name>heme</name>
        <dbReference type="ChEBI" id="CHEBI:30413"/>
    </cofactor>
</comment>
<dbReference type="InterPro" id="IPR050364">
    <property type="entry name" value="Cytochrome_P450_fung"/>
</dbReference>
<comment type="caution">
    <text evidence="12">The sequence shown here is derived from an EMBL/GenBank/DDBJ whole genome shotgun (WGS) entry which is preliminary data.</text>
</comment>
<evidence type="ECO:0000256" key="2">
    <source>
        <dbReference type="ARBA" id="ARBA00004167"/>
    </source>
</evidence>
<dbReference type="Proteomes" id="UP000292702">
    <property type="component" value="Unassembled WGS sequence"/>
</dbReference>
<evidence type="ECO:0000256" key="8">
    <source>
        <dbReference type="ARBA" id="ARBA00023002"/>
    </source>
</evidence>
<evidence type="ECO:0000256" key="9">
    <source>
        <dbReference type="ARBA" id="ARBA00023004"/>
    </source>
</evidence>
<dbReference type="GO" id="GO:0004497">
    <property type="term" value="F:monooxygenase activity"/>
    <property type="evidence" value="ECO:0007669"/>
    <property type="project" value="UniProtKB-KW"/>
</dbReference>
<dbReference type="InterPro" id="IPR001128">
    <property type="entry name" value="Cyt_P450"/>
</dbReference>
<evidence type="ECO:0000256" key="11">
    <source>
        <dbReference type="ARBA" id="ARBA00023136"/>
    </source>
</evidence>
<evidence type="ECO:0000313" key="13">
    <source>
        <dbReference type="Proteomes" id="UP000292702"/>
    </source>
</evidence>
<gene>
    <name evidence="12" type="ORF">EIP91_008274</name>
</gene>
<dbReference type="GO" id="GO:0016705">
    <property type="term" value="F:oxidoreductase activity, acting on paired donors, with incorporation or reduction of molecular oxygen"/>
    <property type="evidence" value="ECO:0007669"/>
    <property type="project" value="InterPro"/>
</dbReference>
<dbReference type="SUPFAM" id="SSF48264">
    <property type="entry name" value="Cytochrome P450"/>
    <property type="match status" value="1"/>
</dbReference>
<keyword evidence="9" id="KW-0408">Iron</keyword>
<dbReference type="PANTHER" id="PTHR46300">
    <property type="entry name" value="P450, PUTATIVE (EUROFUNG)-RELATED-RELATED"/>
    <property type="match status" value="1"/>
</dbReference>
<evidence type="ECO:0000256" key="7">
    <source>
        <dbReference type="ARBA" id="ARBA00022989"/>
    </source>
</evidence>
<dbReference type="AlphaFoldDB" id="A0A4R0R320"/>
<proteinExistence type="inferred from homology"/>
<evidence type="ECO:0000256" key="6">
    <source>
        <dbReference type="ARBA" id="ARBA00022723"/>
    </source>
</evidence>
<dbReference type="GO" id="GO:0005506">
    <property type="term" value="F:iron ion binding"/>
    <property type="evidence" value="ECO:0007669"/>
    <property type="project" value="InterPro"/>
</dbReference>
<keyword evidence="6" id="KW-0479">Metal-binding</keyword>
<dbReference type="GO" id="GO:0016020">
    <property type="term" value="C:membrane"/>
    <property type="evidence" value="ECO:0007669"/>
    <property type="project" value="UniProtKB-SubCell"/>
</dbReference>
<dbReference type="OrthoDB" id="2789670at2759"/>
<evidence type="ECO:0008006" key="14">
    <source>
        <dbReference type="Google" id="ProtNLM"/>
    </source>
</evidence>